<dbReference type="PaxDb" id="4113-PGSC0003DMT400090481"/>
<reference evidence="2" key="2">
    <citation type="submission" date="2015-06" db="UniProtKB">
        <authorList>
            <consortium name="EnsemblPlants"/>
        </authorList>
    </citation>
    <scope>IDENTIFICATION</scope>
    <source>
        <strain evidence="2">DM1-3 516 R44</strain>
    </source>
</reference>
<proteinExistence type="predicted"/>
<feature type="region of interest" description="Disordered" evidence="1">
    <location>
        <begin position="69"/>
        <end position="90"/>
    </location>
</feature>
<dbReference type="Proteomes" id="UP000011115">
    <property type="component" value="Unassembled WGS sequence"/>
</dbReference>
<dbReference type="HOGENOM" id="CLU_106060_2_0_1"/>
<accession>M1DKH2</accession>
<evidence type="ECO:0000256" key="1">
    <source>
        <dbReference type="SAM" id="MobiDB-lite"/>
    </source>
</evidence>
<evidence type="ECO:0000313" key="2">
    <source>
        <dbReference type="EnsemblPlants" id="PGSC0003DMT400090481"/>
    </source>
</evidence>
<dbReference type="AlphaFoldDB" id="M1DKH2"/>
<reference evidence="3" key="1">
    <citation type="journal article" date="2011" name="Nature">
        <title>Genome sequence and analysis of the tuber crop potato.</title>
        <authorList>
            <consortium name="The Potato Genome Sequencing Consortium"/>
        </authorList>
    </citation>
    <scope>NUCLEOTIDE SEQUENCE [LARGE SCALE GENOMIC DNA]</scope>
    <source>
        <strain evidence="3">cv. DM1-3 516 R44</strain>
    </source>
</reference>
<sequence>MGERRVEVELATAVVQAKNAVLDAELAAKITRHAIINKETTAMRKQCDVFNNDITTRLQKLHRKYSFFNQEANASSPEGTGPETVEEDTREEIVYRPPFQGRWKEENEKIAIEAYEFTPRD</sequence>
<evidence type="ECO:0000313" key="3">
    <source>
        <dbReference type="Proteomes" id="UP000011115"/>
    </source>
</evidence>
<dbReference type="EnsemblPlants" id="PGSC0003DMT400090481">
    <property type="protein sequence ID" value="PGSC0003DMT400090481"/>
    <property type="gene ID" value="PGSC0003DMG400040052"/>
</dbReference>
<keyword evidence="3" id="KW-1185">Reference proteome</keyword>
<dbReference type="Gramene" id="PGSC0003DMT400090481">
    <property type="protein sequence ID" value="PGSC0003DMT400090481"/>
    <property type="gene ID" value="PGSC0003DMG400040052"/>
</dbReference>
<feature type="compositionally biased region" description="Polar residues" evidence="1">
    <location>
        <begin position="69"/>
        <end position="78"/>
    </location>
</feature>
<organism evidence="2 3">
    <name type="scientific">Solanum tuberosum</name>
    <name type="common">Potato</name>
    <dbReference type="NCBI Taxonomy" id="4113"/>
    <lineage>
        <taxon>Eukaryota</taxon>
        <taxon>Viridiplantae</taxon>
        <taxon>Streptophyta</taxon>
        <taxon>Embryophyta</taxon>
        <taxon>Tracheophyta</taxon>
        <taxon>Spermatophyta</taxon>
        <taxon>Magnoliopsida</taxon>
        <taxon>eudicotyledons</taxon>
        <taxon>Gunneridae</taxon>
        <taxon>Pentapetalae</taxon>
        <taxon>asterids</taxon>
        <taxon>lamiids</taxon>
        <taxon>Solanales</taxon>
        <taxon>Solanaceae</taxon>
        <taxon>Solanoideae</taxon>
        <taxon>Solaneae</taxon>
        <taxon>Solanum</taxon>
    </lineage>
</organism>
<name>M1DKH2_SOLTU</name>
<dbReference type="InParanoid" id="M1DKH2"/>
<protein>
    <submittedName>
        <fullName evidence="2">Uncharacterized protein</fullName>
    </submittedName>
</protein>